<sequence length="45" mass="5204">MYFRTAGADTHLVALNCWVRAHTDMATETEGERTVEEEGRWHVLL</sequence>
<organism evidence="1">
    <name type="scientific">Rhizophora mucronata</name>
    <name type="common">Asiatic mangrove</name>
    <dbReference type="NCBI Taxonomy" id="61149"/>
    <lineage>
        <taxon>Eukaryota</taxon>
        <taxon>Viridiplantae</taxon>
        <taxon>Streptophyta</taxon>
        <taxon>Embryophyta</taxon>
        <taxon>Tracheophyta</taxon>
        <taxon>Spermatophyta</taxon>
        <taxon>Magnoliopsida</taxon>
        <taxon>eudicotyledons</taxon>
        <taxon>Gunneridae</taxon>
        <taxon>Pentapetalae</taxon>
        <taxon>rosids</taxon>
        <taxon>fabids</taxon>
        <taxon>Malpighiales</taxon>
        <taxon>Rhizophoraceae</taxon>
        <taxon>Rhizophora</taxon>
    </lineage>
</organism>
<name>A0A2P2PMZ0_RHIMU</name>
<protein>
    <submittedName>
        <fullName evidence="1">Uncharacterized protein</fullName>
    </submittedName>
</protein>
<proteinExistence type="predicted"/>
<dbReference type="AlphaFoldDB" id="A0A2P2PMZ0"/>
<evidence type="ECO:0000313" key="1">
    <source>
        <dbReference type="EMBL" id="MBX55999.1"/>
    </source>
</evidence>
<accession>A0A2P2PMZ0</accession>
<reference evidence="1" key="1">
    <citation type="submission" date="2018-02" db="EMBL/GenBank/DDBJ databases">
        <title>Rhizophora mucronata_Transcriptome.</title>
        <authorList>
            <person name="Meera S.P."/>
            <person name="Sreeshan A."/>
            <person name="Augustine A."/>
        </authorList>
    </citation>
    <scope>NUCLEOTIDE SEQUENCE</scope>
    <source>
        <tissue evidence="1">Leaf</tissue>
    </source>
</reference>
<dbReference type="EMBL" id="GGEC01075515">
    <property type="protein sequence ID" value="MBX55999.1"/>
    <property type="molecule type" value="Transcribed_RNA"/>
</dbReference>